<protein>
    <submittedName>
        <fullName evidence="3">DUF4142 domain-containing protein</fullName>
    </submittedName>
</protein>
<evidence type="ECO:0000259" key="2">
    <source>
        <dbReference type="Pfam" id="PF13628"/>
    </source>
</evidence>
<organism evidence="3 4">
    <name type="scientific">Hymenobacter setariae</name>
    <dbReference type="NCBI Taxonomy" id="2594794"/>
    <lineage>
        <taxon>Bacteria</taxon>
        <taxon>Pseudomonadati</taxon>
        <taxon>Bacteroidota</taxon>
        <taxon>Cytophagia</taxon>
        <taxon>Cytophagales</taxon>
        <taxon>Hymenobacteraceae</taxon>
        <taxon>Hymenobacter</taxon>
    </lineage>
</organism>
<comment type="caution">
    <text evidence="3">The sequence shown here is derived from an EMBL/GenBank/DDBJ whole genome shotgun (WGS) entry which is preliminary data.</text>
</comment>
<keyword evidence="4" id="KW-1185">Reference proteome</keyword>
<keyword evidence="1" id="KW-0732">Signal</keyword>
<proteinExistence type="predicted"/>
<evidence type="ECO:0000313" key="4">
    <source>
        <dbReference type="Proteomes" id="UP000317624"/>
    </source>
</evidence>
<feature type="domain" description="DUF4142" evidence="2">
    <location>
        <begin position="62"/>
        <end position="196"/>
    </location>
</feature>
<evidence type="ECO:0000256" key="1">
    <source>
        <dbReference type="SAM" id="SignalP"/>
    </source>
</evidence>
<reference evidence="3 4" key="1">
    <citation type="submission" date="2019-07" db="EMBL/GenBank/DDBJ databases">
        <title>Hymenobacter sp. straun FUR1 Genome sequencing and assembly.</title>
        <authorList>
            <person name="Chhetri G."/>
        </authorList>
    </citation>
    <scope>NUCLEOTIDE SEQUENCE [LARGE SCALE GENOMIC DNA]</scope>
    <source>
        <strain evidence="3 4">Fur1</strain>
    </source>
</reference>
<accession>A0A558BXM9</accession>
<sequence length="204" mass="22150">MKRIFVMLCGAASLLGAASCSSKPDSVEQAQETNNAKKGITDADTTVTTAKGVGGEQRPAFDSEFMTKAASGGMLEVQLGQQVAQKATTPEAKQFAQQMVTDHTKANEELKALAAQKNITLPTTLGKDQQKVYDDVLAEKGPELDKKYVSAMLTDHQEDIKEYQEAVTQSSDTDIKTFAQKNLPVLQMHLGMLQKMQPVIEAKK</sequence>
<dbReference type="InterPro" id="IPR025419">
    <property type="entry name" value="DUF4142"/>
</dbReference>
<dbReference type="InterPro" id="IPR012347">
    <property type="entry name" value="Ferritin-like"/>
</dbReference>
<dbReference type="Pfam" id="PF13628">
    <property type="entry name" value="DUF4142"/>
    <property type="match status" value="1"/>
</dbReference>
<dbReference type="PANTHER" id="PTHR38593">
    <property type="entry name" value="BLR2558 PROTEIN"/>
    <property type="match status" value="1"/>
</dbReference>
<name>A0A558BXM9_9BACT</name>
<dbReference type="Proteomes" id="UP000317624">
    <property type="component" value="Unassembled WGS sequence"/>
</dbReference>
<dbReference type="Gene3D" id="1.20.1260.10">
    <property type="match status" value="1"/>
</dbReference>
<feature type="signal peptide" evidence="1">
    <location>
        <begin position="1"/>
        <end position="17"/>
    </location>
</feature>
<dbReference type="AlphaFoldDB" id="A0A558BXM9"/>
<dbReference type="PANTHER" id="PTHR38593:SF1">
    <property type="entry name" value="BLR2558 PROTEIN"/>
    <property type="match status" value="1"/>
</dbReference>
<gene>
    <name evidence="3" type="ORF">FNT36_07435</name>
</gene>
<feature type="chain" id="PRO_5035199489" evidence="1">
    <location>
        <begin position="18"/>
        <end position="204"/>
    </location>
</feature>
<dbReference type="PROSITE" id="PS51257">
    <property type="entry name" value="PROKAR_LIPOPROTEIN"/>
    <property type="match status" value="1"/>
</dbReference>
<dbReference type="CDD" id="cd00657">
    <property type="entry name" value="Ferritin_like"/>
    <property type="match status" value="1"/>
</dbReference>
<dbReference type="EMBL" id="VMRJ01000002">
    <property type="protein sequence ID" value="TVT41280.1"/>
    <property type="molecule type" value="Genomic_DNA"/>
</dbReference>
<evidence type="ECO:0000313" key="3">
    <source>
        <dbReference type="EMBL" id="TVT41280.1"/>
    </source>
</evidence>
<dbReference type="RefSeq" id="WP_144846011.1">
    <property type="nucleotide sequence ID" value="NZ_VMRJ01000002.1"/>
</dbReference>
<dbReference type="OrthoDB" id="3674617at2"/>